<dbReference type="SUPFAM" id="SSF56784">
    <property type="entry name" value="HAD-like"/>
    <property type="match status" value="1"/>
</dbReference>
<dbReference type="NCBIfam" id="TIGR01488">
    <property type="entry name" value="HAD-SF-IB"/>
    <property type="match status" value="1"/>
</dbReference>
<dbReference type="NCBIfam" id="TIGR01490">
    <property type="entry name" value="HAD-SF-IB-hyp1"/>
    <property type="match status" value="1"/>
</dbReference>
<dbReference type="Proteomes" id="UP001250932">
    <property type="component" value="Unassembled WGS sequence"/>
</dbReference>
<dbReference type="Pfam" id="PF12710">
    <property type="entry name" value="HAD"/>
    <property type="match status" value="1"/>
</dbReference>
<accession>A0ABU3K874</accession>
<comment type="caution">
    <text evidence="4">The sequence shown here is derived from an EMBL/GenBank/DDBJ whole genome shotgun (WGS) entry which is preliminary data.</text>
</comment>
<dbReference type="EMBL" id="JAQOUE010000001">
    <property type="protein sequence ID" value="MDT7042590.1"/>
    <property type="molecule type" value="Genomic_DNA"/>
</dbReference>
<evidence type="ECO:0000256" key="1">
    <source>
        <dbReference type="ARBA" id="ARBA00022723"/>
    </source>
</evidence>
<dbReference type="CDD" id="cd02612">
    <property type="entry name" value="HAD_PGPPase"/>
    <property type="match status" value="1"/>
</dbReference>
<dbReference type="Gene3D" id="1.20.1440.100">
    <property type="entry name" value="SG protein - dephosphorylation function"/>
    <property type="match status" value="1"/>
</dbReference>
<dbReference type="GO" id="GO:0016787">
    <property type="term" value="F:hydrolase activity"/>
    <property type="evidence" value="ECO:0007669"/>
    <property type="project" value="UniProtKB-KW"/>
</dbReference>
<keyword evidence="2 4" id="KW-0378">Hydrolase</keyword>
<evidence type="ECO:0000313" key="4">
    <source>
        <dbReference type="EMBL" id="MDT7042590.1"/>
    </source>
</evidence>
<keyword evidence="3" id="KW-0460">Magnesium</keyword>
<reference evidence="4 5" key="1">
    <citation type="journal article" date="2023" name="ISME J.">
        <title>Cultivation and genomic characterization of novel and ubiquitous marine nitrite-oxidizing bacteria from the Nitrospirales.</title>
        <authorList>
            <person name="Mueller A.J."/>
            <person name="Daebeler A."/>
            <person name="Herbold C.W."/>
            <person name="Kirkegaard R.H."/>
            <person name="Daims H."/>
        </authorList>
    </citation>
    <scope>NUCLEOTIDE SEQUENCE [LARGE SCALE GENOMIC DNA]</scope>
    <source>
        <strain evidence="4 5">EB</strain>
    </source>
</reference>
<dbReference type="RefSeq" id="WP_313833021.1">
    <property type="nucleotide sequence ID" value="NZ_JAQOUE010000001.1"/>
</dbReference>
<dbReference type="InterPro" id="IPR050582">
    <property type="entry name" value="HAD-like_SerB"/>
</dbReference>
<evidence type="ECO:0000313" key="5">
    <source>
        <dbReference type="Proteomes" id="UP001250932"/>
    </source>
</evidence>
<dbReference type="Gene3D" id="3.40.50.1000">
    <property type="entry name" value="HAD superfamily/HAD-like"/>
    <property type="match status" value="1"/>
</dbReference>
<gene>
    <name evidence="4" type="ORF">PPG34_09510</name>
</gene>
<keyword evidence="1" id="KW-0479">Metal-binding</keyword>
<dbReference type="InterPro" id="IPR023214">
    <property type="entry name" value="HAD_sf"/>
</dbReference>
<evidence type="ECO:0000256" key="3">
    <source>
        <dbReference type="ARBA" id="ARBA00022842"/>
    </source>
</evidence>
<proteinExistence type="predicted"/>
<keyword evidence="5" id="KW-1185">Reference proteome</keyword>
<protein>
    <submittedName>
        <fullName evidence="4">HAD-IB family hydrolase</fullName>
    </submittedName>
</protein>
<dbReference type="PANTHER" id="PTHR43344:SF13">
    <property type="entry name" value="PHOSPHATASE RV3661-RELATED"/>
    <property type="match status" value="1"/>
</dbReference>
<evidence type="ECO:0000256" key="2">
    <source>
        <dbReference type="ARBA" id="ARBA00022801"/>
    </source>
</evidence>
<dbReference type="PANTHER" id="PTHR43344">
    <property type="entry name" value="PHOSPHOSERINE PHOSPHATASE"/>
    <property type="match status" value="1"/>
</dbReference>
<organism evidence="4 5">
    <name type="scientific">Candidatus Nitronereus thalassa</name>
    <dbReference type="NCBI Taxonomy" id="3020898"/>
    <lineage>
        <taxon>Bacteria</taxon>
        <taxon>Pseudomonadati</taxon>
        <taxon>Nitrospirota</taxon>
        <taxon>Nitrospiria</taxon>
        <taxon>Nitrospirales</taxon>
        <taxon>Nitrospiraceae</taxon>
        <taxon>Candidatus Nitronereus</taxon>
    </lineage>
</organism>
<dbReference type="InterPro" id="IPR036412">
    <property type="entry name" value="HAD-like_sf"/>
</dbReference>
<sequence>MSDSIQPSSSPPSPPSAIGAFFDVDNTLIPGQSIEIRFVRYLWKSGFLSKRVLVDSALYLLFNILEFSLSPLRERKIYLLDKRPEGIEPLAKWFVRSEICPRLSLKGTTALAQHKLAGHHVALISGTPEFLVKPLAHFLDVPNVLAAKLETNQDGYTGRVHSPYPYGEGKRRLLQTFSETHGVDLAQSYAYGDSPGDIQALESVGHPLVVNPIRGMARIARRHRWPIALWA</sequence>
<name>A0ABU3K874_9BACT</name>
<dbReference type="InterPro" id="IPR006385">
    <property type="entry name" value="HAD_hydro_SerB1"/>
</dbReference>